<evidence type="ECO:0000313" key="2">
    <source>
        <dbReference type="Proteomes" id="UP000799423"/>
    </source>
</evidence>
<dbReference type="CDD" id="cd11070">
    <property type="entry name" value="CYP56-like"/>
    <property type="match status" value="1"/>
</dbReference>
<dbReference type="GO" id="GO:0020037">
    <property type="term" value="F:heme binding"/>
    <property type="evidence" value="ECO:0007669"/>
    <property type="project" value="InterPro"/>
</dbReference>
<dbReference type="EMBL" id="MU006320">
    <property type="protein sequence ID" value="KAF2848070.1"/>
    <property type="molecule type" value="Genomic_DNA"/>
</dbReference>
<proteinExistence type="predicted"/>
<dbReference type="Gene3D" id="1.10.630.10">
    <property type="entry name" value="Cytochrome P450"/>
    <property type="match status" value="1"/>
</dbReference>
<dbReference type="GO" id="GO:0004497">
    <property type="term" value="F:monooxygenase activity"/>
    <property type="evidence" value="ECO:0007669"/>
    <property type="project" value="InterPro"/>
</dbReference>
<dbReference type="Pfam" id="PF00067">
    <property type="entry name" value="p450"/>
    <property type="match status" value="1"/>
</dbReference>
<keyword evidence="2" id="KW-1185">Reference proteome</keyword>
<dbReference type="GO" id="GO:0016705">
    <property type="term" value="F:oxidoreductase activity, acting on paired donors, with incorporation or reduction of molecular oxygen"/>
    <property type="evidence" value="ECO:0007669"/>
    <property type="project" value="InterPro"/>
</dbReference>
<dbReference type="PRINTS" id="PR00385">
    <property type="entry name" value="P450"/>
</dbReference>
<dbReference type="OrthoDB" id="1470350at2759"/>
<dbReference type="AlphaFoldDB" id="A0A6A7AXU5"/>
<dbReference type="InterPro" id="IPR050121">
    <property type="entry name" value="Cytochrome_P450_monoxygenase"/>
</dbReference>
<dbReference type="PANTHER" id="PTHR24305:SF223">
    <property type="entry name" value="CYTOCHROME P450-DIT2"/>
    <property type="match status" value="1"/>
</dbReference>
<dbReference type="InterPro" id="IPR001128">
    <property type="entry name" value="Cyt_P450"/>
</dbReference>
<dbReference type="Proteomes" id="UP000799423">
    <property type="component" value="Unassembled WGS sequence"/>
</dbReference>
<name>A0A6A7AXU5_9PLEO</name>
<dbReference type="SUPFAM" id="SSF48264">
    <property type="entry name" value="Cytochrome P450"/>
    <property type="match status" value="1"/>
</dbReference>
<reference evidence="1" key="1">
    <citation type="submission" date="2020-01" db="EMBL/GenBank/DDBJ databases">
        <authorList>
            <consortium name="DOE Joint Genome Institute"/>
            <person name="Haridas S."/>
            <person name="Albert R."/>
            <person name="Binder M."/>
            <person name="Bloem J."/>
            <person name="Labutti K."/>
            <person name="Salamov A."/>
            <person name="Andreopoulos B."/>
            <person name="Baker S.E."/>
            <person name="Barry K."/>
            <person name="Bills G."/>
            <person name="Bluhm B.H."/>
            <person name="Cannon C."/>
            <person name="Castanera R."/>
            <person name="Culley D.E."/>
            <person name="Daum C."/>
            <person name="Ezra D."/>
            <person name="Gonzalez J.B."/>
            <person name="Henrissat B."/>
            <person name="Kuo A."/>
            <person name="Liang C."/>
            <person name="Lipzen A."/>
            <person name="Lutzoni F."/>
            <person name="Magnuson J."/>
            <person name="Mondo S."/>
            <person name="Nolan M."/>
            <person name="Ohm R."/>
            <person name="Pangilinan J."/>
            <person name="Park H.-J."/>
            <person name="Ramirez L."/>
            <person name="Alfaro M."/>
            <person name="Sun H."/>
            <person name="Tritt A."/>
            <person name="Yoshinaga Y."/>
            <person name="Zwiers L.-H."/>
            <person name="Turgeon B.G."/>
            <person name="Goodwin S.B."/>
            <person name="Spatafora J.W."/>
            <person name="Crous P.W."/>
            <person name="Grigoriev I.V."/>
        </authorList>
    </citation>
    <scope>NUCLEOTIDE SEQUENCE</scope>
    <source>
        <strain evidence="1">IPT5</strain>
    </source>
</reference>
<accession>A0A6A7AXU5</accession>
<organism evidence="1 2">
    <name type="scientific">Plenodomus tracheiphilus IPT5</name>
    <dbReference type="NCBI Taxonomy" id="1408161"/>
    <lineage>
        <taxon>Eukaryota</taxon>
        <taxon>Fungi</taxon>
        <taxon>Dikarya</taxon>
        <taxon>Ascomycota</taxon>
        <taxon>Pezizomycotina</taxon>
        <taxon>Dothideomycetes</taxon>
        <taxon>Pleosporomycetidae</taxon>
        <taxon>Pleosporales</taxon>
        <taxon>Pleosporineae</taxon>
        <taxon>Leptosphaeriaceae</taxon>
        <taxon>Plenodomus</taxon>
    </lineage>
</organism>
<sequence>MFEADDSKMAFVSHFKATNPDVSSYNQHSAGVLVLVAAVLYSYVRIPSSLPKDIPSVPIYVSLLGLWSDMGQDEIYDRWLRKKLEKYGAVKIWFAGRWNLLVTRPDLLTHMFRNEDVYAKAGSQKKIPWSVIAALVGDNIINSHGEVWKLYTGIMKPGMQKTNFDSKPILDKSRRFVDLLLRTQQEDQEKAILVNPLIQRFAIAAMGESFLDIDFGCLENPGMRIEVLQSIIKRTIFKPLYFNFPALDQYPWLFPSRKRAFAIMKEFEDLLYDLVKHRPRKLERKEPIEPQDELVVHMLERALEEGRITDDQYRANLKIVFLTAHENTQQLLNSAFWQLGKFQQFQDKLREEVLATNISEPTKEDLNKLPYLTAVVVELLRVYPPVSQLINRVSVAPSKMGGQIELPAGTWVGWNAPGVQSDPSAWGPTARDFIPERWGSTPDEIMAKFRKETVKGNFIAFNSHSRKCLGQGYALLEMKMCLFEMVRRTKWHVDPSYKLKLTSGGILAPLRCQVFIEPLTGAEK</sequence>
<evidence type="ECO:0000313" key="1">
    <source>
        <dbReference type="EMBL" id="KAF2848070.1"/>
    </source>
</evidence>
<dbReference type="GO" id="GO:0005506">
    <property type="term" value="F:iron ion binding"/>
    <property type="evidence" value="ECO:0007669"/>
    <property type="project" value="InterPro"/>
</dbReference>
<protein>
    <submittedName>
        <fullName evidence="1">Putative sporulation-specific N-formyltyrosine oxidase Dit2</fullName>
    </submittedName>
</protein>
<dbReference type="InterPro" id="IPR036396">
    <property type="entry name" value="Cyt_P450_sf"/>
</dbReference>
<dbReference type="PANTHER" id="PTHR24305">
    <property type="entry name" value="CYTOCHROME P450"/>
    <property type="match status" value="1"/>
</dbReference>
<gene>
    <name evidence="1" type="ORF">T440DRAFT_470421</name>
</gene>